<dbReference type="RefSeq" id="WP_147263173.1">
    <property type="nucleotide sequence ID" value="NZ_QNRR01000001.1"/>
</dbReference>
<name>A0A366HUF6_9BACT</name>
<feature type="transmembrane region" description="Helical" evidence="1">
    <location>
        <begin position="75"/>
        <end position="96"/>
    </location>
</feature>
<comment type="caution">
    <text evidence="2">The sequence shown here is derived from an EMBL/GenBank/DDBJ whole genome shotgun (WGS) entry which is preliminary data.</text>
</comment>
<sequence length="120" mass="13867">MGVLWVLLWVLYNVVICCIGWSCWEGASFIKPASMMIKLEPWEWWMKVIEVWGLANAGFALGPLLESIRPRQHVIVQWILGLFFFLVLYVSLPLLATWAMKLKTCYYTAGQSVPSWGNFH</sequence>
<gene>
    <name evidence="2" type="ORF">DES53_101526</name>
</gene>
<dbReference type="EMBL" id="QNRR01000001">
    <property type="protein sequence ID" value="RBP47727.1"/>
    <property type="molecule type" value="Genomic_DNA"/>
</dbReference>
<keyword evidence="1" id="KW-0812">Transmembrane</keyword>
<organism evidence="2 3">
    <name type="scientific">Roseimicrobium gellanilyticum</name>
    <dbReference type="NCBI Taxonomy" id="748857"/>
    <lineage>
        <taxon>Bacteria</taxon>
        <taxon>Pseudomonadati</taxon>
        <taxon>Verrucomicrobiota</taxon>
        <taxon>Verrucomicrobiia</taxon>
        <taxon>Verrucomicrobiales</taxon>
        <taxon>Verrucomicrobiaceae</taxon>
        <taxon>Roseimicrobium</taxon>
    </lineage>
</organism>
<evidence type="ECO:0000313" key="2">
    <source>
        <dbReference type="EMBL" id="RBP47727.1"/>
    </source>
</evidence>
<keyword evidence="1" id="KW-1133">Transmembrane helix</keyword>
<evidence type="ECO:0000256" key="1">
    <source>
        <dbReference type="SAM" id="Phobius"/>
    </source>
</evidence>
<keyword evidence="3" id="KW-1185">Reference proteome</keyword>
<dbReference type="OrthoDB" id="6907389at2"/>
<feature type="transmembrane region" description="Helical" evidence="1">
    <location>
        <begin position="6"/>
        <end position="24"/>
    </location>
</feature>
<accession>A0A366HUF6</accession>
<protein>
    <submittedName>
        <fullName evidence="2">Uncharacterized protein</fullName>
    </submittedName>
</protein>
<feature type="transmembrane region" description="Helical" evidence="1">
    <location>
        <begin position="44"/>
        <end position="63"/>
    </location>
</feature>
<keyword evidence="1" id="KW-0472">Membrane</keyword>
<reference evidence="2 3" key="1">
    <citation type="submission" date="2018-06" db="EMBL/GenBank/DDBJ databases">
        <title>Genomic Encyclopedia of Type Strains, Phase IV (KMG-IV): sequencing the most valuable type-strain genomes for metagenomic binning, comparative biology and taxonomic classification.</title>
        <authorList>
            <person name="Goeker M."/>
        </authorList>
    </citation>
    <scope>NUCLEOTIDE SEQUENCE [LARGE SCALE GENOMIC DNA]</scope>
    <source>
        <strain evidence="2 3">DSM 25532</strain>
    </source>
</reference>
<dbReference type="Proteomes" id="UP000253426">
    <property type="component" value="Unassembled WGS sequence"/>
</dbReference>
<evidence type="ECO:0000313" key="3">
    <source>
        <dbReference type="Proteomes" id="UP000253426"/>
    </source>
</evidence>
<proteinExistence type="predicted"/>
<dbReference type="AlphaFoldDB" id="A0A366HUF6"/>